<evidence type="ECO:0000256" key="10">
    <source>
        <dbReference type="ARBA" id="ARBA00039098"/>
    </source>
</evidence>
<evidence type="ECO:0000256" key="4">
    <source>
        <dbReference type="ARBA" id="ARBA00022741"/>
    </source>
</evidence>
<dbReference type="GO" id="GO:0005524">
    <property type="term" value="F:ATP binding"/>
    <property type="evidence" value="ECO:0007669"/>
    <property type="project" value="UniProtKB-KW"/>
</dbReference>
<evidence type="ECO:0000256" key="6">
    <source>
        <dbReference type="ARBA" id="ARBA00022967"/>
    </source>
</evidence>
<dbReference type="EC" id="7.2.2.11" evidence="10"/>
<keyword evidence="7" id="KW-0406">Ion transport</keyword>
<dbReference type="PANTHER" id="PTHR43297">
    <property type="entry name" value="OLIGOPEPTIDE TRANSPORT ATP-BINDING PROTEIN APPD"/>
    <property type="match status" value="1"/>
</dbReference>
<dbReference type="Gene3D" id="3.40.50.300">
    <property type="entry name" value="P-loop containing nucleotide triphosphate hydrolases"/>
    <property type="match status" value="1"/>
</dbReference>
<dbReference type="GO" id="GO:0015413">
    <property type="term" value="F:ABC-type nickel transporter activity"/>
    <property type="evidence" value="ECO:0007669"/>
    <property type="project" value="UniProtKB-EC"/>
</dbReference>
<comment type="catalytic activity">
    <reaction evidence="12">
        <text>Ni(2+)(out) + ATP + H2O = Ni(2+)(in) + ADP + phosphate + H(+)</text>
        <dbReference type="Rhea" id="RHEA:15557"/>
        <dbReference type="ChEBI" id="CHEBI:15377"/>
        <dbReference type="ChEBI" id="CHEBI:15378"/>
        <dbReference type="ChEBI" id="CHEBI:30616"/>
        <dbReference type="ChEBI" id="CHEBI:43474"/>
        <dbReference type="ChEBI" id="CHEBI:49786"/>
        <dbReference type="ChEBI" id="CHEBI:456216"/>
        <dbReference type="EC" id="7.2.2.11"/>
    </reaction>
    <physiologicalReaction direction="left-to-right" evidence="12">
        <dbReference type="Rhea" id="RHEA:15558"/>
    </physiologicalReaction>
</comment>
<name>A0B7Z4_METTP</name>
<keyword evidence="6" id="KW-1278">Translocase</keyword>
<protein>
    <recommendedName>
        <fullName evidence="11">Nickel import system ATP-binding protein NikD</fullName>
        <ecNumber evidence="10">7.2.2.11</ecNumber>
    </recommendedName>
</protein>
<evidence type="ECO:0000256" key="2">
    <source>
        <dbReference type="ARBA" id="ARBA00022448"/>
    </source>
</evidence>
<evidence type="ECO:0000256" key="11">
    <source>
        <dbReference type="ARBA" id="ARBA00044143"/>
    </source>
</evidence>
<dbReference type="InterPro" id="IPR013563">
    <property type="entry name" value="Oligopep_ABC_C"/>
</dbReference>
<dbReference type="Proteomes" id="UP000000674">
    <property type="component" value="Chromosome"/>
</dbReference>
<dbReference type="SUPFAM" id="SSF52540">
    <property type="entry name" value="P-loop containing nucleoside triphosphate hydrolases"/>
    <property type="match status" value="1"/>
</dbReference>
<dbReference type="CDD" id="cd03257">
    <property type="entry name" value="ABC_NikE_OppD_transporters"/>
    <property type="match status" value="1"/>
</dbReference>
<dbReference type="PANTHER" id="PTHR43297:SF13">
    <property type="entry name" value="NICKEL ABC TRANSPORTER, ATP-BINDING PROTEIN"/>
    <property type="match status" value="1"/>
</dbReference>
<dbReference type="AlphaFoldDB" id="A0B7Z4"/>
<evidence type="ECO:0000313" key="15">
    <source>
        <dbReference type="Proteomes" id="UP000000674"/>
    </source>
</evidence>
<dbReference type="InterPro" id="IPR027417">
    <property type="entry name" value="P-loop_NTPase"/>
</dbReference>
<dbReference type="InterPro" id="IPR050388">
    <property type="entry name" value="ABC_Ni/Peptide_Import"/>
</dbReference>
<dbReference type="GeneID" id="4462782"/>
<comment type="subunit">
    <text evidence="9">The complex is composed of two ATP-binding proteins (NikD and NikE), two transmembrane proteins (NikB and NikC) and a solute-binding protein (NikA).</text>
</comment>
<evidence type="ECO:0000259" key="13">
    <source>
        <dbReference type="PROSITE" id="PS50893"/>
    </source>
</evidence>
<accession>A0B7Z4</accession>
<dbReference type="SMART" id="SM00382">
    <property type="entry name" value="AAA"/>
    <property type="match status" value="1"/>
</dbReference>
<evidence type="ECO:0000256" key="9">
    <source>
        <dbReference type="ARBA" id="ARBA00038669"/>
    </source>
</evidence>
<organism evidence="14 15">
    <name type="scientific">Methanothrix thermoacetophila (strain DSM 6194 / JCM 14653 / NBRC 101360 / PT)</name>
    <name type="common">Methanosaeta thermophila</name>
    <dbReference type="NCBI Taxonomy" id="349307"/>
    <lineage>
        <taxon>Archaea</taxon>
        <taxon>Methanobacteriati</taxon>
        <taxon>Methanobacteriota</taxon>
        <taxon>Stenosarchaea group</taxon>
        <taxon>Methanomicrobia</taxon>
        <taxon>Methanotrichales</taxon>
        <taxon>Methanotrichaceae</taxon>
        <taxon>Methanothrix</taxon>
    </lineage>
</organism>
<dbReference type="Pfam" id="PF00005">
    <property type="entry name" value="ABC_tran"/>
    <property type="match status" value="1"/>
</dbReference>
<keyword evidence="2" id="KW-0813">Transport</keyword>
<dbReference type="GO" id="GO:0005886">
    <property type="term" value="C:plasma membrane"/>
    <property type="evidence" value="ECO:0007669"/>
    <property type="project" value="UniProtKB-SubCell"/>
</dbReference>
<evidence type="ECO:0000256" key="1">
    <source>
        <dbReference type="ARBA" id="ARBA00004202"/>
    </source>
</evidence>
<dbReference type="RefSeq" id="WP_011696211.1">
    <property type="nucleotide sequence ID" value="NC_008553.1"/>
</dbReference>
<keyword evidence="4" id="KW-0547">Nucleotide-binding</keyword>
<evidence type="ECO:0000313" key="14">
    <source>
        <dbReference type="EMBL" id="ABK14818.1"/>
    </source>
</evidence>
<keyword evidence="3" id="KW-1003">Cell membrane</keyword>
<dbReference type="GO" id="GO:0015833">
    <property type="term" value="P:peptide transport"/>
    <property type="evidence" value="ECO:0007669"/>
    <property type="project" value="InterPro"/>
</dbReference>
<dbReference type="HOGENOM" id="CLU_000604_1_23_2"/>
<dbReference type="GO" id="GO:0016887">
    <property type="term" value="F:ATP hydrolysis activity"/>
    <property type="evidence" value="ECO:0007669"/>
    <property type="project" value="InterPro"/>
</dbReference>
<feature type="domain" description="ABC transporter" evidence="13">
    <location>
        <begin position="6"/>
        <end position="250"/>
    </location>
</feature>
<keyword evidence="15" id="KW-1185">Reference proteome</keyword>
<reference evidence="14 15" key="1">
    <citation type="submission" date="2006-10" db="EMBL/GenBank/DDBJ databases">
        <title>Complete sequence of Methanosaeta thermophila PT.</title>
        <authorList>
            <consortium name="US DOE Joint Genome Institute"/>
            <person name="Copeland A."/>
            <person name="Lucas S."/>
            <person name="Lapidus A."/>
            <person name="Barry K."/>
            <person name="Detter J.C."/>
            <person name="Glavina del Rio T."/>
            <person name="Hammon N."/>
            <person name="Israni S."/>
            <person name="Pitluck S."/>
            <person name="Chain P."/>
            <person name="Malfatti S."/>
            <person name="Shin M."/>
            <person name="Vergez L."/>
            <person name="Schmutz J."/>
            <person name="Larimer F."/>
            <person name="Land M."/>
            <person name="Hauser L."/>
            <person name="Kyrpides N."/>
            <person name="Kim E."/>
            <person name="Smith K.S."/>
            <person name="Ingram-Smith C."/>
            <person name="Richardson P."/>
        </authorList>
    </citation>
    <scope>NUCLEOTIDE SEQUENCE [LARGE SCALE GENOMIC DNA]</scope>
    <source>
        <strain evidence="15">DSM 6194 / JCM 14653 / NBRC 101360 / PT</strain>
    </source>
</reference>
<dbReference type="STRING" id="349307.Mthe_1034"/>
<dbReference type="OrthoDB" id="18209at2157"/>
<gene>
    <name evidence="14" type="ordered locus">Mthe_1034</name>
</gene>
<evidence type="ECO:0000256" key="3">
    <source>
        <dbReference type="ARBA" id="ARBA00022475"/>
    </source>
</evidence>
<dbReference type="InterPro" id="IPR003439">
    <property type="entry name" value="ABC_transporter-like_ATP-bd"/>
</dbReference>
<comment type="subcellular location">
    <subcellularLocation>
        <location evidence="1">Cell membrane</location>
        <topology evidence="1">Peripheral membrane protein</topology>
    </subcellularLocation>
</comment>
<dbReference type="Pfam" id="PF08352">
    <property type="entry name" value="oligo_HPY"/>
    <property type="match status" value="1"/>
</dbReference>
<proteinExistence type="predicted"/>
<dbReference type="PROSITE" id="PS50893">
    <property type="entry name" value="ABC_TRANSPORTER_2"/>
    <property type="match status" value="1"/>
</dbReference>
<evidence type="ECO:0000256" key="12">
    <source>
        <dbReference type="ARBA" id="ARBA00048610"/>
    </source>
</evidence>
<sequence length="309" mass="34074">MSLLELRGLSVRFETPAGSVKAASDVFLALDEHETLAIVGETGCGKSVIANAILRLLPENASVTGSVIYRGMDLLKMSEREISRIRGREIAIIFQNPSAALNPVHRILDQVSEPLLIHLNLPRHKALHEADRLLIALGLNGAGRLYPFQLSGGMNQRAMIACSSVLRPKILMADEPTKGLDQSMVENALELIGSVRDESSASLIMITHDLDVALSISERIAVMYCGEIVEMGRTENVLCDPEHPYTKALRESMPDRGFKPIPGNTPSMIDPPEGCRFHPRCPFKMDICSREKPSLNNSCGRYVRCWRCT</sequence>
<dbReference type="NCBIfam" id="TIGR01727">
    <property type="entry name" value="oligo_HPY"/>
    <property type="match status" value="1"/>
</dbReference>
<evidence type="ECO:0000256" key="8">
    <source>
        <dbReference type="ARBA" id="ARBA00023136"/>
    </source>
</evidence>
<dbReference type="KEGG" id="mtp:Mthe_1034"/>
<evidence type="ECO:0000256" key="7">
    <source>
        <dbReference type="ARBA" id="ARBA00023065"/>
    </source>
</evidence>
<keyword evidence="8" id="KW-0472">Membrane</keyword>
<evidence type="ECO:0000256" key="5">
    <source>
        <dbReference type="ARBA" id="ARBA00022840"/>
    </source>
</evidence>
<dbReference type="EMBL" id="CP000477">
    <property type="protein sequence ID" value="ABK14818.1"/>
    <property type="molecule type" value="Genomic_DNA"/>
</dbReference>
<keyword evidence="5" id="KW-0067">ATP-binding</keyword>
<dbReference type="InterPro" id="IPR003593">
    <property type="entry name" value="AAA+_ATPase"/>
</dbReference>